<sequence length="634" mass="69899">MPCARWCCDLRRPCAWFNVTLFRNNLIRFWPIWALYGILWFLLLPVGVLNGHSGGWLFWSSAYVYNPKAPHIFLVSAIRAGVFLNPIFGILAAMAVFSYLCNARACGMMHALPIRREGLFLTNYLSGLCFFLLPILVVALLTLAAQLYVAGTAGLTSLFLWAWCQALMCLFFFSLGSFCAMLTGHLLALPAFYGGLNLLALGLFGLYQQTASRLLFGYVTAPAAARWVEWLTPILCYSRSLGCSGSPDYRLTGLLSVFVYGFVGVLLAVGALLLYRRRALESAGDIVVLPWLRPVFRWCISLFAAVYLGSFLQDVLFPERGDAALLLGCCLAAGALGYFIAEMLLRKSFRVLRRSWRGCIGFLGLFVLAFEMLALDVGGYETWVPAPETVASLTIQTSSLAPYDDAGAQGEIPVSDLAAGTALHQSIVDQRNELEYAPLVYLWDTVSRNGSLLDVETQNTCYLSLSYTLKDGSTLRRTYDIPVNAALLSTPDSPAARLDALINTPDQMEAVYFRGYREGDTLAGAYLSAPAAEDGRSFGSGELETLYQAVRADLAAGRLGRHYLLEDLERMETCYYNDLTFTFYPTAPRKGQLHRQDASYTITITLQTTATETLQVLSELGATDGLVLKADSLY</sequence>
<feature type="transmembrane region" description="Helical" evidence="1">
    <location>
        <begin position="72"/>
        <end position="100"/>
    </location>
</feature>
<comment type="caution">
    <text evidence="2">The sequence shown here is derived from an EMBL/GenBank/DDBJ whole genome shotgun (WGS) entry which is preliminary data.</text>
</comment>
<keyword evidence="1" id="KW-0472">Membrane</keyword>
<feature type="transmembrane region" description="Helical" evidence="1">
    <location>
        <begin position="33"/>
        <end position="52"/>
    </location>
</feature>
<dbReference type="Proteomes" id="UP000823868">
    <property type="component" value="Unassembled WGS sequence"/>
</dbReference>
<feature type="transmembrane region" description="Helical" evidence="1">
    <location>
        <begin position="186"/>
        <end position="207"/>
    </location>
</feature>
<feature type="transmembrane region" description="Helical" evidence="1">
    <location>
        <begin position="324"/>
        <end position="344"/>
    </location>
</feature>
<feature type="transmembrane region" description="Helical" evidence="1">
    <location>
        <begin position="356"/>
        <end position="375"/>
    </location>
</feature>
<feature type="transmembrane region" description="Helical" evidence="1">
    <location>
        <begin position="295"/>
        <end position="312"/>
    </location>
</feature>
<evidence type="ECO:0000256" key="1">
    <source>
        <dbReference type="SAM" id="Phobius"/>
    </source>
</evidence>
<proteinExistence type="predicted"/>
<evidence type="ECO:0000313" key="2">
    <source>
        <dbReference type="EMBL" id="HIY21509.1"/>
    </source>
</evidence>
<evidence type="ECO:0000313" key="3">
    <source>
        <dbReference type="Proteomes" id="UP000823868"/>
    </source>
</evidence>
<keyword evidence="1" id="KW-1133">Transmembrane helix</keyword>
<feature type="transmembrane region" description="Helical" evidence="1">
    <location>
        <begin position="254"/>
        <end position="275"/>
    </location>
</feature>
<feature type="transmembrane region" description="Helical" evidence="1">
    <location>
        <begin position="160"/>
        <end position="179"/>
    </location>
</feature>
<feature type="transmembrane region" description="Helical" evidence="1">
    <location>
        <begin position="121"/>
        <end position="148"/>
    </location>
</feature>
<reference evidence="2" key="2">
    <citation type="submission" date="2021-04" db="EMBL/GenBank/DDBJ databases">
        <authorList>
            <person name="Gilroy R."/>
        </authorList>
    </citation>
    <scope>NUCLEOTIDE SEQUENCE</scope>
    <source>
        <strain evidence="2">ChiBcec16_6824</strain>
    </source>
</reference>
<dbReference type="EMBL" id="DXDX01000118">
    <property type="protein sequence ID" value="HIY21509.1"/>
    <property type="molecule type" value="Genomic_DNA"/>
</dbReference>
<dbReference type="AlphaFoldDB" id="A0A9D1Y8A5"/>
<protein>
    <submittedName>
        <fullName evidence="2">Uncharacterized protein</fullName>
    </submittedName>
</protein>
<keyword evidence="1" id="KW-0812">Transmembrane</keyword>
<accession>A0A9D1Y8A5</accession>
<name>A0A9D1Y8A5_9FIRM</name>
<gene>
    <name evidence="2" type="ORF">H9841_06380</name>
</gene>
<reference evidence="2" key="1">
    <citation type="journal article" date="2021" name="PeerJ">
        <title>Extensive microbial diversity within the chicken gut microbiome revealed by metagenomics and culture.</title>
        <authorList>
            <person name="Gilroy R."/>
            <person name="Ravi A."/>
            <person name="Getino M."/>
            <person name="Pursley I."/>
            <person name="Horton D.L."/>
            <person name="Alikhan N.F."/>
            <person name="Baker D."/>
            <person name="Gharbi K."/>
            <person name="Hall N."/>
            <person name="Watson M."/>
            <person name="Adriaenssens E.M."/>
            <person name="Foster-Nyarko E."/>
            <person name="Jarju S."/>
            <person name="Secka A."/>
            <person name="Antonio M."/>
            <person name="Oren A."/>
            <person name="Chaudhuri R.R."/>
            <person name="La Ragione R."/>
            <person name="Hildebrand F."/>
            <person name="Pallen M.J."/>
        </authorList>
    </citation>
    <scope>NUCLEOTIDE SEQUENCE</scope>
    <source>
        <strain evidence="2">ChiBcec16_6824</strain>
    </source>
</reference>
<organism evidence="2 3">
    <name type="scientific">Candidatus Flavonifractor merdigallinarum</name>
    <dbReference type="NCBI Taxonomy" id="2838589"/>
    <lineage>
        <taxon>Bacteria</taxon>
        <taxon>Bacillati</taxon>
        <taxon>Bacillota</taxon>
        <taxon>Clostridia</taxon>
        <taxon>Eubacteriales</taxon>
        <taxon>Oscillospiraceae</taxon>
        <taxon>Flavonifractor</taxon>
    </lineage>
</organism>